<feature type="transmembrane region" description="Helical" evidence="1">
    <location>
        <begin position="161"/>
        <end position="179"/>
    </location>
</feature>
<evidence type="ECO:0000313" key="4">
    <source>
        <dbReference type="Proteomes" id="UP000604083"/>
    </source>
</evidence>
<dbReference type="Pfam" id="PF01757">
    <property type="entry name" value="Acyl_transf_3"/>
    <property type="match status" value="1"/>
</dbReference>
<keyword evidence="1" id="KW-0472">Membrane</keyword>
<dbReference type="AlphaFoldDB" id="A0A934RSY7"/>
<keyword evidence="1" id="KW-0812">Transmembrane</keyword>
<keyword evidence="1" id="KW-1133">Transmembrane helix</keyword>
<feature type="transmembrane region" description="Helical" evidence="1">
    <location>
        <begin position="35"/>
        <end position="55"/>
    </location>
</feature>
<dbReference type="RefSeq" id="WP_200391075.1">
    <property type="nucleotide sequence ID" value="NZ_JAENIO010000011.1"/>
</dbReference>
<evidence type="ECO:0000259" key="2">
    <source>
        <dbReference type="Pfam" id="PF01757"/>
    </source>
</evidence>
<comment type="caution">
    <text evidence="3">The sequence shown here is derived from an EMBL/GenBank/DDBJ whole genome shotgun (WGS) entry which is preliminary data.</text>
</comment>
<feature type="transmembrane region" description="Helical" evidence="1">
    <location>
        <begin position="239"/>
        <end position="259"/>
    </location>
</feature>
<evidence type="ECO:0000256" key="1">
    <source>
        <dbReference type="SAM" id="Phobius"/>
    </source>
</evidence>
<feature type="transmembrane region" description="Helical" evidence="1">
    <location>
        <begin position="112"/>
        <end position="130"/>
    </location>
</feature>
<gene>
    <name evidence="3" type="ORF">JIN78_06155</name>
</gene>
<keyword evidence="4" id="KW-1185">Reference proteome</keyword>
<evidence type="ECO:0000313" key="3">
    <source>
        <dbReference type="EMBL" id="MBK1833640.1"/>
    </source>
</evidence>
<protein>
    <recommendedName>
        <fullName evidence="2">Acyltransferase 3 domain-containing protein</fullName>
    </recommendedName>
</protein>
<proteinExistence type="predicted"/>
<sequence length="298" mass="34245">MIGFDMARHFFAVCVIIMHMNSSHFSHDANTLLRAIQAYLDGCVFGFFIISGIFTKFDGRFTDFFCTQMRRLLIPYFLFAWFYGLIFALLGETSILRAFIDAVRLESIAMQLYFLPLLFFSQLLGFFLMVFRQRAPYLNYIVIVILAFASVITDSDYSTGFHYNLLPMYGLSFFLGVSLSRFRNNLRKSKEMKIAILISLVIGFLDERFFDLAFAAVVVLLFSEITNLFGRKRLPGSGVVYLAHTPLVNFSIVIVLFRFGLEEELVLSFSIVLTYIFCCLCAYVVLKTLGPMKWLALE</sequence>
<dbReference type="Proteomes" id="UP000604083">
    <property type="component" value="Unassembled WGS sequence"/>
</dbReference>
<feature type="transmembrane region" description="Helical" evidence="1">
    <location>
        <begin position="76"/>
        <end position="100"/>
    </location>
</feature>
<feature type="domain" description="Acyltransferase 3" evidence="2">
    <location>
        <begin position="3"/>
        <end position="282"/>
    </location>
</feature>
<dbReference type="EMBL" id="JAENIO010000011">
    <property type="protein sequence ID" value="MBK1833640.1"/>
    <property type="molecule type" value="Genomic_DNA"/>
</dbReference>
<feature type="transmembrane region" description="Helical" evidence="1">
    <location>
        <begin position="137"/>
        <end position="155"/>
    </location>
</feature>
<organism evidence="3 4">
    <name type="scientific">Roseibacillus ishigakijimensis</name>
    <dbReference type="NCBI Taxonomy" id="454146"/>
    <lineage>
        <taxon>Bacteria</taxon>
        <taxon>Pseudomonadati</taxon>
        <taxon>Verrucomicrobiota</taxon>
        <taxon>Verrucomicrobiia</taxon>
        <taxon>Verrucomicrobiales</taxon>
        <taxon>Verrucomicrobiaceae</taxon>
        <taxon>Roseibacillus</taxon>
    </lineage>
</organism>
<dbReference type="GO" id="GO:0016747">
    <property type="term" value="F:acyltransferase activity, transferring groups other than amino-acyl groups"/>
    <property type="evidence" value="ECO:0007669"/>
    <property type="project" value="InterPro"/>
</dbReference>
<name>A0A934RSY7_9BACT</name>
<dbReference type="InterPro" id="IPR002656">
    <property type="entry name" value="Acyl_transf_3_dom"/>
</dbReference>
<feature type="transmembrane region" description="Helical" evidence="1">
    <location>
        <begin position="265"/>
        <end position="286"/>
    </location>
</feature>
<reference evidence="3" key="1">
    <citation type="submission" date="2021-01" db="EMBL/GenBank/DDBJ databases">
        <title>Modified the classification status of verrucomicrobia.</title>
        <authorList>
            <person name="Feng X."/>
        </authorList>
    </citation>
    <scope>NUCLEOTIDE SEQUENCE</scope>
    <source>
        <strain evidence="3">KCTC 12986</strain>
    </source>
</reference>
<accession>A0A934RSY7</accession>